<dbReference type="InterPro" id="IPR035992">
    <property type="entry name" value="Ricin_B-like_lectins"/>
</dbReference>
<comment type="caution">
    <text evidence="2">The sequence shown here is derived from an EMBL/GenBank/DDBJ whole genome shotgun (WGS) entry which is preliminary data.</text>
</comment>
<dbReference type="OrthoDB" id="220114at2"/>
<dbReference type="InterPro" id="IPR000772">
    <property type="entry name" value="Ricin_B_lectin"/>
</dbReference>
<evidence type="ECO:0000313" key="3">
    <source>
        <dbReference type="Proteomes" id="UP000272490"/>
    </source>
</evidence>
<sequence>MIKPSFSSIGVSLSSASEISNGEYFFENAAGGVLTIDDYTGNGANVNITDISGLYRQMWRIEKLSDNSFKLTSMHTGKGVNVSGDGAVARENNRNVWAWEYVNDGTANWYIISDGDGWYRLICKYSGKALSVTSDENVVQRNYDSGKDQKWRIKSKASWDTEQQSQKTQEIQMGIIHIIHR</sequence>
<dbReference type="RefSeq" id="WP_128674877.1">
    <property type="nucleotide sequence ID" value="NZ_RRCO01000006.1"/>
</dbReference>
<protein>
    <recommendedName>
        <fullName evidence="1">Ricin B lectin domain-containing protein</fullName>
    </recommendedName>
</protein>
<keyword evidence="3" id="KW-1185">Reference proteome</keyword>
<dbReference type="EMBL" id="RRCO01000006">
    <property type="protein sequence ID" value="RRJ24537.1"/>
    <property type="molecule type" value="Genomic_DNA"/>
</dbReference>
<dbReference type="CDD" id="cd00161">
    <property type="entry name" value="beta-trefoil_Ricin-like"/>
    <property type="match status" value="1"/>
</dbReference>
<accession>A0A3P3QTG8</accession>
<reference evidence="2 3" key="1">
    <citation type="submission" date="2018-11" db="EMBL/GenBank/DDBJ databases">
        <title>Genome sequencing of Lachnoanaerobaculum sp. KCOM 2030 (= ChDC B114).</title>
        <authorList>
            <person name="Kook J.-K."/>
            <person name="Park S.-N."/>
            <person name="Lim Y.K."/>
        </authorList>
    </citation>
    <scope>NUCLEOTIDE SEQUENCE [LARGE SCALE GENOMIC DNA]</scope>
    <source>
        <strain evidence="2 3">KCOM 2030</strain>
    </source>
</reference>
<evidence type="ECO:0000259" key="1">
    <source>
        <dbReference type="Pfam" id="PF14200"/>
    </source>
</evidence>
<organism evidence="2 3">
    <name type="scientific">Lachnoanaerobaculum gingivalis</name>
    <dbReference type="NCBI Taxonomy" id="2490855"/>
    <lineage>
        <taxon>Bacteria</taxon>
        <taxon>Bacillati</taxon>
        <taxon>Bacillota</taxon>
        <taxon>Clostridia</taxon>
        <taxon>Lachnospirales</taxon>
        <taxon>Lachnospiraceae</taxon>
        <taxon>Lachnoanaerobaculum</taxon>
    </lineage>
</organism>
<dbReference type="Proteomes" id="UP000272490">
    <property type="component" value="Unassembled WGS sequence"/>
</dbReference>
<gene>
    <name evidence="2" type="ORF">EHV10_12170</name>
</gene>
<dbReference type="Gene3D" id="2.80.10.50">
    <property type="match status" value="1"/>
</dbReference>
<feature type="domain" description="Ricin B lectin" evidence="1">
    <location>
        <begin position="57"/>
        <end position="134"/>
    </location>
</feature>
<dbReference type="AlphaFoldDB" id="A0A3P3QTG8"/>
<evidence type="ECO:0000313" key="2">
    <source>
        <dbReference type="EMBL" id="RRJ24537.1"/>
    </source>
</evidence>
<dbReference type="SUPFAM" id="SSF50370">
    <property type="entry name" value="Ricin B-like lectins"/>
    <property type="match status" value="1"/>
</dbReference>
<proteinExistence type="predicted"/>
<name>A0A3P3QTG8_9FIRM</name>
<dbReference type="Pfam" id="PF14200">
    <property type="entry name" value="RicinB_lectin_2"/>
    <property type="match status" value="1"/>
</dbReference>
<dbReference type="PROSITE" id="PS50231">
    <property type="entry name" value="RICIN_B_LECTIN"/>
    <property type="match status" value="1"/>
</dbReference>